<organism evidence="1 2">
    <name type="scientific">Kibdelosporangium lantanae</name>
    <dbReference type="NCBI Taxonomy" id="1497396"/>
    <lineage>
        <taxon>Bacteria</taxon>
        <taxon>Bacillati</taxon>
        <taxon>Actinomycetota</taxon>
        <taxon>Actinomycetes</taxon>
        <taxon>Pseudonocardiales</taxon>
        <taxon>Pseudonocardiaceae</taxon>
        <taxon>Kibdelosporangium</taxon>
    </lineage>
</organism>
<name>A0ABW3MMF2_9PSEU</name>
<sequence>MTERTSERDYIPGMGKHYLFPFYDLAHRVFGLRAIQLEMITLARLADGHKVLDVGCGTGNLLRSTGERH</sequence>
<dbReference type="InterPro" id="IPR029063">
    <property type="entry name" value="SAM-dependent_MTases_sf"/>
</dbReference>
<comment type="caution">
    <text evidence="1">The sequence shown here is derived from an EMBL/GenBank/DDBJ whole genome shotgun (WGS) entry which is preliminary data.</text>
</comment>
<protein>
    <submittedName>
        <fullName evidence="1">Uncharacterized protein</fullName>
    </submittedName>
</protein>
<dbReference type="Gene3D" id="3.40.50.150">
    <property type="entry name" value="Vaccinia Virus protein VP39"/>
    <property type="match status" value="1"/>
</dbReference>
<dbReference type="EMBL" id="JBHTIS010003888">
    <property type="protein sequence ID" value="MFD1051811.1"/>
    <property type="molecule type" value="Genomic_DNA"/>
</dbReference>
<evidence type="ECO:0000313" key="2">
    <source>
        <dbReference type="Proteomes" id="UP001597045"/>
    </source>
</evidence>
<keyword evidence="2" id="KW-1185">Reference proteome</keyword>
<accession>A0ABW3MMF2</accession>
<reference evidence="2" key="1">
    <citation type="journal article" date="2019" name="Int. J. Syst. Evol. Microbiol.">
        <title>The Global Catalogue of Microorganisms (GCM) 10K type strain sequencing project: providing services to taxonomists for standard genome sequencing and annotation.</title>
        <authorList>
            <consortium name="The Broad Institute Genomics Platform"/>
            <consortium name="The Broad Institute Genome Sequencing Center for Infectious Disease"/>
            <person name="Wu L."/>
            <person name="Ma J."/>
        </authorList>
    </citation>
    <scope>NUCLEOTIDE SEQUENCE [LARGE SCALE GENOMIC DNA]</scope>
    <source>
        <strain evidence="2">JCM 31486</strain>
    </source>
</reference>
<gene>
    <name evidence="1" type="ORF">ACFQ1S_42770</name>
</gene>
<dbReference type="SUPFAM" id="SSF53335">
    <property type="entry name" value="S-adenosyl-L-methionine-dependent methyltransferases"/>
    <property type="match status" value="1"/>
</dbReference>
<proteinExistence type="predicted"/>
<evidence type="ECO:0000313" key="1">
    <source>
        <dbReference type="EMBL" id="MFD1051811.1"/>
    </source>
</evidence>
<feature type="non-terminal residue" evidence="1">
    <location>
        <position position="69"/>
    </location>
</feature>
<dbReference type="Proteomes" id="UP001597045">
    <property type="component" value="Unassembled WGS sequence"/>
</dbReference>